<sequence length="66" mass="7308">MEDVEQSLRHKLKNAKQEKLALKGLIERAADEIDSLAEADCSEEAISSAKAQAKRLRRASSPDNDK</sequence>
<feature type="coiled-coil region" evidence="1">
    <location>
        <begin position="12"/>
        <end position="59"/>
    </location>
</feature>
<organism evidence="2 3">
    <name type="scientific">Qipengyuania nanhaisediminis</name>
    <dbReference type="NCBI Taxonomy" id="604088"/>
    <lineage>
        <taxon>Bacteria</taxon>
        <taxon>Pseudomonadati</taxon>
        <taxon>Pseudomonadota</taxon>
        <taxon>Alphaproteobacteria</taxon>
        <taxon>Sphingomonadales</taxon>
        <taxon>Erythrobacteraceae</taxon>
        <taxon>Qipengyuania</taxon>
    </lineage>
</organism>
<gene>
    <name evidence="2" type="ORF">SAMN04488060_0004</name>
</gene>
<protein>
    <submittedName>
        <fullName evidence="2">Uncharacterized protein</fullName>
    </submittedName>
</protein>
<dbReference type="RefSeq" id="WP_090476154.1">
    <property type="nucleotide sequence ID" value="NZ_FOWZ01000001.1"/>
</dbReference>
<dbReference type="OrthoDB" id="7411176at2"/>
<proteinExistence type="predicted"/>
<keyword evidence="3" id="KW-1185">Reference proteome</keyword>
<accession>A0A1I5K900</accession>
<evidence type="ECO:0000313" key="3">
    <source>
        <dbReference type="Proteomes" id="UP000199331"/>
    </source>
</evidence>
<dbReference type="AlphaFoldDB" id="A0A1I5K900"/>
<evidence type="ECO:0000313" key="2">
    <source>
        <dbReference type="EMBL" id="SFO81487.1"/>
    </source>
</evidence>
<dbReference type="Proteomes" id="UP000199331">
    <property type="component" value="Unassembled WGS sequence"/>
</dbReference>
<name>A0A1I5K900_9SPHN</name>
<reference evidence="3" key="1">
    <citation type="submission" date="2016-10" db="EMBL/GenBank/DDBJ databases">
        <authorList>
            <person name="Varghese N."/>
            <person name="Submissions S."/>
        </authorList>
    </citation>
    <scope>NUCLEOTIDE SEQUENCE [LARGE SCALE GENOMIC DNA]</scope>
    <source>
        <strain evidence="3">CGMCC 1.7715</strain>
    </source>
</reference>
<keyword evidence="1" id="KW-0175">Coiled coil</keyword>
<dbReference type="STRING" id="604088.SAMN04488060_0004"/>
<dbReference type="EMBL" id="FOWZ01000001">
    <property type="protein sequence ID" value="SFO81487.1"/>
    <property type="molecule type" value="Genomic_DNA"/>
</dbReference>
<evidence type="ECO:0000256" key="1">
    <source>
        <dbReference type="SAM" id="Coils"/>
    </source>
</evidence>